<dbReference type="AlphaFoldDB" id="A0A0S4TWJ4"/>
<accession>A0A0S4TWJ4</accession>
<sequence length="64" mass="6691">MPSQTVSFVYLRDEAPAPVKEEVDAGAGISTTSSWCAISTGRSRWSSAAPSTCRAAARSRTVTA</sequence>
<dbReference type="EMBL" id="LN899819">
    <property type="protein sequence ID" value="CUV14420.1"/>
    <property type="molecule type" value="Genomic_DNA"/>
</dbReference>
<proteinExistence type="predicted"/>
<evidence type="ECO:0000313" key="1">
    <source>
        <dbReference type="EMBL" id="CUV14420.1"/>
    </source>
</evidence>
<name>A0A0S4TWJ4_RALSL</name>
<reference evidence="1" key="1">
    <citation type="submission" date="2015-10" db="EMBL/GenBank/DDBJ databases">
        <authorList>
            <person name="Gilbert D.G."/>
        </authorList>
    </citation>
    <scope>NUCLEOTIDE SEQUENCE</scope>
    <source>
        <strain evidence="1">Phyl III-seqv23</strain>
    </source>
</reference>
<organism evidence="1">
    <name type="scientific">Ralstonia solanacearum</name>
    <name type="common">Pseudomonas solanacearum</name>
    <dbReference type="NCBI Taxonomy" id="305"/>
    <lineage>
        <taxon>Bacteria</taxon>
        <taxon>Pseudomonadati</taxon>
        <taxon>Pseudomonadota</taxon>
        <taxon>Betaproteobacteria</taxon>
        <taxon>Burkholderiales</taxon>
        <taxon>Burkholderiaceae</taxon>
        <taxon>Ralstonia</taxon>
        <taxon>Ralstonia solanacearum species complex</taxon>
    </lineage>
</organism>
<gene>
    <name evidence="1" type="ORF">RUN39_v1_800012</name>
</gene>
<protein>
    <submittedName>
        <fullName evidence="1">Uncharacterized protein</fullName>
    </submittedName>
</protein>